<dbReference type="PANTHER" id="PTHR10366">
    <property type="entry name" value="NAD DEPENDENT EPIMERASE/DEHYDRATASE"/>
    <property type="match status" value="1"/>
</dbReference>
<protein>
    <recommendedName>
        <fullName evidence="3">NAD-dependent epimerase/dehydratase domain-containing protein</fullName>
    </recommendedName>
</protein>
<evidence type="ECO:0000256" key="1">
    <source>
        <dbReference type="ARBA" id="ARBA00023002"/>
    </source>
</evidence>
<accession>A0AA43QK59</accession>
<evidence type="ECO:0000259" key="3">
    <source>
        <dbReference type="Pfam" id="PF01370"/>
    </source>
</evidence>
<dbReference type="Gene3D" id="3.40.50.720">
    <property type="entry name" value="NAD(P)-binding Rossmann-like Domain"/>
    <property type="match status" value="1"/>
</dbReference>
<evidence type="ECO:0000313" key="4">
    <source>
        <dbReference type="EMBL" id="MDI1486203.1"/>
    </source>
</evidence>
<gene>
    <name evidence="4" type="ORF">OHK93_005429</name>
</gene>
<organism evidence="4 5">
    <name type="scientific">Ramalina farinacea</name>
    <dbReference type="NCBI Taxonomy" id="258253"/>
    <lineage>
        <taxon>Eukaryota</taxon>
        <taxon>Fungi</taxon>
        <taxon>Dikarya</taxon>
        <taxon>Ascomycota</taxon>
        <taxon>Pezizomycotina</taxon>
        <taxon>Lecanoromycetes</taxon>
        <taxon>OSLEUM clade</taxon>
        <taxon>Lecanoromycetidae</taxon>
        <taxon>Lecanorales</taxon>
        <taxon>Lecanorineae</taxon>
        <taxon>Ramalinaceae</taxon>
        <taxon>Ramalina</taxon>
    </lineage>
</organism>
<feature type="domain" description="NAD-dependent epimerase/dehydratase" evidence="3">
    <location>
        <begin position="8"/>
        <end position="260"/>
    </location>
</feature>
<dbReference type="EMBL" id="JAPUFD010000003">
    <property type="protein sequence ID" value="MDI1486203.1"/>
    <property type="molecule type" value="Genomic_DNA"/>
</dbReference>
<dbReference type="AlphaFoldDB" id="A0AA43QK59"/>
<dbReference type="SUPFAM" id="SSF51735">
    <property type="entry name" value="NAD(P)-binding Rossmann-fold domains"/>
    <property type="match status" value="1"/>
</dbReference>
<sequence length="344" mass="37910">MAVNKELVLVTGATGFIGFRTLIETLKAGYRVRAAVRNQGGIDKIKKAASTQAYLGQLEFVLVPDILKEDAYREAVVHVDYIIHLSSPTTNLEREPSTDEEIEKMLIQPAVKGTMNMIEAASTYSPTTKRMVITSSIVAIVEWPEMHMETGNVFNEQSRTENIHGPFGGLFPAYGRGKVAALNATEEYMRTQKPHFEINHIGPSFTVGKDELATTRAEILAGTNGAALGHVVGAAKGMKTPSSSVFVNDVARMHVLALDPRIAGGQFFLGVSEGSNTRWEEAFDTVRKHFPKAVESGIFPLNGDNTTKRLIFDNEYTKRVLKIEFANFEEQVKSVAEQYLALEN</sequence>
<dbReference type="InterPro" id="IPR050425">
    <property type="entry name" value="NAD(P)_dehydrat-like"/>
</dbReference>
<keyword evidence="1" id="KW-0560">Oxidoreductase</keyword>
<keyword evidence="5" id="KW-1185">Reference proteome</keyword>
<dbReference type="Pfam" id="PF01370">
    <property type="entry name" value="Epimerase"/>
    <property type="match status" value="1"/>
</dbReference>
<name>A0AA43QK59_9LECA</name>
<dbReference type="InterPro" id="IPR036291">
    <property type="entry name" value="NAD(P)-bd_dom_sf"/>
</dbReference>
<evidence type="ECO:0000256" key="2">
    <source>
        <dbReference type="ARBA" id="ARBA00023445"/>
    </source>
</evidence>
<proteinExistence type="inferred from homology"/>
<dbReference type="Proteomes" id="UP001161017">
    <property type="component" value="Unassembled WGS sequence"/>
</dbReference>
<evidence type="ECO:0000313" key="5">
    <source>
        <dbReference type="Proteomes" id="UP001161017"/>
    </source>
</evidence>
<comment type="similarity">
    <text evidence="2">Belongs to the NAD(P)-dependent epimerase/dehydratase family. Dihydroflavonol-4-reductase subfamily.</text>
</comment>
<dbReference type="PANTHER" id="PTHR10366:SF564">
    <property type="entry name" value="STEROL-4-ALPHA-CARBOXYLATE 3-DEHYDROGENASE, DECARBOXYLATING"/>
    <property type="match status" value="1"/>
</dbReference>
<dbReference type="InterPro" id="IPR001509">
    <property type="entry name" value="Epimerase_deHydtase"/>
</dbReference>
<reference evidence="4" key="1">
    <citation type="journal article" date="2023" name="Genome Biol. Evol.">
        <title>First Whole Genome Sequence and Flow Cytometry Genome Size Data for the Lichen-Forming Fungus Ramalina farinacea (Ascomycota).</title>
        <authorList>
            <person name="Llewellyn T."/>
            <person name="Mian S."/>
            <person name="Hill R."/>
            <person name="Leitch I.J."/>
            <person name="Gaya E."/>
        </authorList>
    </citation>
    <scope>NUCLEOTIDE SEQUENCE</scope>
    <source>
        <strain evidence="4">LIQ254RAFAR</strain>
    </source>
</reference>
<comment type="caution">
    <text evidence="4">The sequence shown here is derived from an EMBL/GenBank/DDBJ whole genome shotgun (WGS) entry which is preliminary data.</text>
</comment>
<dbReference type="GO" id="GO:0016616">
    <property type="term" value="F:oxidoreductase activity, acting on the CH-OH group of donors, NAD or NADP as acceptor"/>
    <property type="evidence" value="ECO:0007669"/>
    <property type="project" value="TreeGrafter"/>
</dbReference>